<dbReference type="WBParaSite" id="GPUH_0000999001-mRNA-1">
    <property type="protein sequence ID" value="GPUH_0000999001-mRNA-1"/>
    <property type="gene ID" value="GPUH_0000999001"/>
</dbReference>
<evidence type="ECO:0000313" key="1">
    <source>
        <dbReference type="EMBL" id="VDK80131.1"/>
    </source>
</evidence>
<protein>
    <submittedName>
        <fullName evidence="1 3">Uncharacterized protein</fullName>
    </submittedName>
</protein>
<name>A0A183DMN8_9BILA</name>
<dbReference type="EMBL" id="UYRT01035356">
    <property type="protein sequence ID" value="VDK80131.1"/>
    <property type="molecule type" value="Genomic_DNA"/>
</dbReference>
<accession>A0A183DMN8</accession>
<keyword evidence="2" id="KW-1185">Reference proteome</keyword>
<reference evidence="1 2" key="2">
    <citation type="submission" date="2018-11" db="EMBL/GenBank/DDBJ databases">
        <authorList>
            <consortium name="Pathogen Informatics"/>
        </authorList>
    </citation>
    <scope>NUCLEOTIDE SEQUENCE [LARGE SCALE GENOMIC DNA]</scope>
</reference>
<dbReference type="Proteomes" id="UP000271098">
    <property type="component" value="Unassembled WGS sequence"/>
</dbReference>
<evidence type="ECO:0000313" key="3">
    <source>
        <dbReference type="WBParaSite" id="GPUH_0000999001-mRNA-1"/>
    </source>
</evidence>
<evidence type="ECO:0000313" key="2">
    <source>
        <dbReference type="Proteomes" id="UP000271098"/>
    </source>
</evidence>
<sequence>MLYPPSVSYITAAAGLCHALPGQQQLPHSIHSESDNISDSTMPCSKKELDDEEFRTLVGFFAFWKGRTLDEHLTFINGSDEGKG</sequence>
<organism evidence="3">
    <name type="scientific">Gongylonema pulchrum</name>
    <dbReference type="NCBI Taxonomy" id="637853"/>
    <lineage>
        <taxon>Eukaryota</taxon>
        <taxon>Metazoa</taxon>
        <taxon>Ecdysozoa</taxon>
        <taxon>Nematoda</taxon>
        <taxon>Chromadorea</taxon>
        <taxon>Rhabditida</taxon>
        <taxon>Spirurina</taxon>
        <taxon>Spiruromorpha</taxon>
        <taxon>Spiruroidea</taxon>
        <taxon>Gongylonematidae</taxon>
        <taxon>Gongylonema</taxon>
    </lineage>
</organism>
<reference evidence="3" key="1">
    <citation type="submission" date="2016-06" db="UniProtKB">
        <authorList>
            <consortium name="WormBaseParasite"/>
        </authorList>
    </citation>
    <scope>IDENTIFICATION</scope>
</reference>
<dbReference type="AlphaFoldDB" id="A0A183DMN8"/>
<proteinExistence type="predicted"/>
<gene>
    <name evidence="1" type="ORF">GPUH_LOCUS9976</name>
</gene>